<dbReference type="Proteomes" id="UP001652628">
    <property type="component" value="Chromosome 3"/>
</dbReference>
<evidence type="ECO:0000313" key="3">
    <source>
        <dbReference type="RefSeq" id="XP_016927155.4"/>
    </source>
</evidence>
<evidence type="ECO:0000313" key="2">
    <source>
        <dbReference type="Proteomes" id="UP001652628"/>
    </source>
</evidence>
<feature type="compositionally biased region" description="Basic and acidic residues" evidence="1">
    <location>
        <begin position="433"/>
        <end position="443"/>
    </location>
</feature>
<dbReference type="RefSeq" id="XP_016927155.4">
    <property type="nucleotide sequence ID" value="XM_017071666.4"/>
</dbReference>
<feature type="compositionally biased region" description="Acidic residues" evidence="1">
    <location>
        <begin position="412"/>
        <end position="424"/>
    </location>
</feature>
<feature type="region of interest" description="Disordered" evidence="1">
    <location>
        <begin position="412"/>
        <end position="443"/>
    </location>
</feature>
<reference evidence="3" key="1">
    <citation type="submission" date="2025-08" db="UniProtKB">
        <authorList>
            <consortium name="RefSeq"/>
        </authorList>
    </citation>
    <scope>IDENTIFICATION</scope>
</reference>
<name>A0AB39Z263_DROSZ</name>
<evidence type="ECO:0000256" key="1">
    <source>
        <dbReference type="SAM" id="MobiDB-lite"/>
    </source>
</evidence>
<protein>
    <submittedName>
        <fullName evidence="3">Protein bag of marbles</fullName>
    </submittedName>
</protein>
<dbReference type="AlphaFoldDB" id="A0AB39Z263"/>
<organism evidence="2 3">
    <name type="scientific">Drosophila suzukii</name>
    <name type="common">Spotted-wing drosophila fruit fly</name>
    <dbReference type="NCBI Taxonomy" id="28584"/>
    <lineage>
        <taxon>Eukaryota</taxon>
        <taxon>Metazoa</taxon>
        <taxon>Ecdysozoa</taxon>
        <taxon>Arthropoda</taxon>
        <taxon>Hexapoda</taxon>
        <taxon>Insecta</taxon>
        <taxon>Pterygota</taxon>
        <taxon>Neoptera</taxon>
        <taxon>Endopterygota</taxon>
        <taxon>Diptera</taxon>
        <taxon>Brachycera</taxon>
        <taxon>Muscomorpha</taxon>
        <taxon>Ephydroidea</taxon>
        <taxon>Drosophilidae</taxon>
        <taxon>Drosophila</taxon>
        <taxon>Sophophora</taxon>
    </lineage>
</organism>
<gene>
    <name evidence="3" type="primary">bam</name>
</gene>
<keyword evidence="2" id="KW-1185">Reference proteome</keyword>
<dbReference type="GeneID" id="108007897"/>
<accession>A0AB39Z263</accession>
<proteinExistence type="predicted"/>
<sequence>MFNARALGMGPSANDDQQLVRNLMEVQQELSSLLESNENLTESRAAASLEYQDSVNDASSSSSGVLSEIQQNFRVLRLDNSAPRFEFHGWGCLQQLQKRSRQFGYGGVPAKKSRSGGASCLLVTGPKQEQLQKENVWNQQRHEEVKNSAQPMSIASLRSIGLHGDCLEHNAVLRVMDLFRSLHDHLTADLGFSRQNSMPSDYLFDVPVKNSMPKSLNVRYQLQVLCTKTERFLIKQRRILETNRSFDYEKYSECDKLIKGSTSYLQSFNQFMNVEMRHRNGNFITQSAKFNVQRLESLLIGLREWLKATHLSVHVFNWEMDLEHRYSAAMTESHKSLQERAILLANAELQAAKPRGITVEELYIAKRYKLERVMTCAIEQDEFLTALLAHPETYFPPQVVAMCGPPKVVVDMEEDSEEAEEYEDNAPSSPPRSNDRTFFRFRS</sequence>